<feature type="domain" description="Transglycosylase SLT" evidence="2">
    <location>
        <begin position="122"/>
        <end position="179"/>
    </location>
</feature>
<accession>A0A5C0UI57</accession>
<dbReference type="AlphaFoldDB" id="A0A5C0UI57"/>
<keyword evidence="4" id="KW-1185">Reference proteome</keyword>
<gene>
    <name evidence="3" type="ORF">FZC37_02530</name>
</gene>
<dbReference type="Proteomes" id="UP000323844">
    <property type="component" value="Chromosome"/>
</dbReference>
<dbReference type="KEGG" id="snay:FZC37_02530"/>
<dbReference type="Pfam" id="PF01464">
    <property type="entry name" value="SLT"/>
    <property type="match status" value="1"/>
</dbReference>
<name>A0A5C0UI57_9RICK</name>
<comment type="similarity">
    <text evidence="1">Belongs to the virb1 family.</text>
</comment>
<sequence>MLPYFASVLSFIKVCVNSVGNRLLFCMYVLVVVLVPVQAFCDQRLSDISKCIRWIHYYERLYGIPRGTMHAISLVESGTSCGDFRYRVPAPWAVSVEGKGYRFDSKGEAKRFVNRMLNRGIRNIDVGCMQVNLRYHARSFASLDKALDPACNIKYSASFLRKQYDRYHSWPRAIGCYHSKDPYKSSQYYKKVFKARSEVYYGLYLASNHGMAGVYSKKSLSNQGLRFGKRDNKLGRK</sequence>
<dbReference type="SUPFAM" id="SSF53955">
    <property type="entry name" value="Lysozyme-like"/>
    <property type="match status" value="1"/>
</dbReference>
<dbReference type="InterPro" id="IPR008258">
    <property type="entry name" value="Transglycosylase_SLT_dom_1"/>
</dbReference>
<evidence type="ECO:0000259" key="2">
    <source>
        <dbReference type="Pfam" id="PF01464"/>
    </source>
</evidence>
<evidence type="ECO:0000256" key="1">
    <source>
        <dbReference type="ARBA" id="ARBA00009387"/>
    </source>
</evidence>
<proteinExistence type="inferred from homology"/>
<organism evidence="3 4">
    <name type="scientific">Candidatus Sneabacter namystus</name>
    <dbReference type="NCBI Taxonomy" id="2601646"/>
    <lineage>
        <taxon>Bacteria</taxon>
        <taxon>Pseudomonadati</taxon>
        <taxon>Pseudomonadota</taxon>
        <taxon>Alphaproteobacteria</taxon>
        <taxon>Rickettsiales</taxon>
        <taxon>Rickettsiaceae</taxon>
        <taxon>Rickettsieae</taxon>
        <taxon>Candidatus Sneabacter</taxon>
    </lineage>
</organism>
<evidence type="ECO:0000313" key="3">
    <source>
        <dbReference type="EMBL" id="QEK39788.1"/>
    </source>
</evidence>
<evidence type="ECO:0000313" key="4">
    <source>
        <dbReference type="Proteomes" id="UP000323844"/>
    </source>
</evidence>
<dbReference type="EMBL" id="CP043312">
    <property type="protein sequence ID" value="QEK39788.1"/>
    <property type="molecule type" value="Genomic_DNA"/>
</dbReference>
<dbReference type="Gene3D" id="1.10.530.10">
    <property type="match status" value="1"/>
</dbReference>
<reference evidence="3 4" key="1">
    <citation type="submission" date="2019-08" db="EMBL/GenBank/DDBJ databases">
        <title>Highly reduced genomes of protist endosymbionts show evolutionary convergence.</title>
        <authorList>
            <person name="George E."/>
            <person name="Husnik F."/>
            <person name="Tashyreva D."/>
            <person name="Prokopchuk G."/>
            <person name="Horak A."/>
            <person name="Kwong W.K."/>
            <person name="Lukes J."/>
            <person name="Keeling P.J."/>
        </authorList>
    </citation>
    <scope>NUCLEOTIDE SEQUENCE [LARGE SCALE GENOMIC DNA]</scope>
    <source>
        <strain evidence="3">1621</strain>
    </source>
</reference>
<dbReference type="OrthoDB" id="5945995at2"/>
<dbReference type="InterPro" id="IPR023346">
    <property type="entry name" value="Lysozyme-like_dom_sf"/>
</dbReference>
<protein>
    <submittedName>
        <fullName evidence="3">Lytic transglycosylase domain-containing protein</fullName>
    </submittedName>
</protein>